<gene>
    <name evidence="2" type="ORF">H1W37_07515</name>
</gene>
<sequence length="257" mass="28706">MYLDVAHQRTFYDLPLGRMLRVLVGARIRTFWPTLAGKRLIGIGYTGPYMRPYLDEAERCIAAMPAAQGVVAWPRGGRNSATLVDETDLPFPDSIFDNALLVHGIDHCGDPDALLREVWRVLTPGGRLIVVVPNRRGLWARSEISPFGYGRPFSRGQIEQLLKTCQFRTTGSDEALCLPPTRWRLLLRSARAWEQVGRRLWPAFAGLLIIEAEKQLFRGVPVGKKRLVQALRPVFIPDGAAPGVHGSAHRRDPAPKS</sequence>
<dbReference type="GO" id="GO:0032259">
    <property type="term" value="P:methylation"/>
    <property type="evidence" value="ECO:0007669"/>
    <property type="project" value="UniProtKB-KW"/>
</dbReference>
<reference evidence="2 3" key="1">
    <citation type="submission" date="2020-07" db="EMBL/GenBank/DDBJ databases">
        <authorList>
            <person name="Li M."/>
        </authorList>
    </citation>
    <scope>NUCLEOTIDE SEQUENCE [LARGE SCALE GENOMIC DNA]</scope>
    <source>
        <strain evidence="2 3">DSM 23284</strain>
    </source>
</reference>
<reference evidence="2 3" key="2">
    <citation type="submission" date="2020-08" db="EMBL/GenBank/DDBJ databases">
        <title>Stappia taiwanensis sp. nov., isolated from a coastal thermal spring.</title>
        <authorList>
            <person name="Kampfer P."/>
        </authorList>
    </citation>
    <scope>NUCLEOTIDE SEQUENCE [LARGE SCALE GENOMIC DNA]</scope>
    <source>
        <strain evidence="2 3">DSM 23284</strain>
    </source>
</reference>
<evidence type="ECO:0000259" key="1">
    <source>
        <dbReference type="Pfam" id="PF08241"/>
    </source>
</evidence>
<name>A0A838XR05_9HYPH</name>
<keyword evidence="2" id="KW-0489">Methyltransferase</keyword>
<dbReference type="Gene3D" id="3.40.50.150">
    <property type="entry name" value="Vaccinia Virus protein VP39"/>
    <property type="match status" value="1"/>
</dbReference>
<dbReference type="Pfam" id="PF08241">
    <property type="entry name" value="Methyltransf_11"/>
    <property type="match status" value="1"/>
</dbReference>
<comment type="caution">
    <text evidence="2">The sequence shown here is derived from an EMBL/GenBank/DDBJ whole genome shotgun (WGS) entry which is preliminary data.</text>
</comment>
<dbReference type="CDD" id="cd02440">
    <property type="entry name" value="AdoMet_MTases"/>
    <property type="match status" value="1"/>
</dbReference>
<feature type="domain" description="Methyltransferase type 11" evidence="1">
    <location>
        <begin position="42"/>
        <end position="130"/>
    </location>
</feature>
<keyword evidence="3" id="KW-1185">Reference proteome</keyword>
<evidence type="ECO:0000313" key="3">
    <source>
        <dbReference type="Proteomes" id="UP000559404"/>
    </source>
</evidence>
<evidence type="ECO:0000313" key="2">
    <source>
        <dbReference type="EMBL" id="MBA4611491.1"/>
    </source>
</evidence>
<dbReference type="InterPro" id="IPR029063">
    <property type="entry name" value="SAM-dependent_MTases_sf"/>
</dbReference>
<dbReference type="AlphaFoldDB" id="A0A838XR05"/>
<dbReference type="RefSeq" id="WP_181759683.1">
    <property type="nucleotide sequence ID" value="NZ_BMCR01000006.1"/>
</dbReference>
<dbReference type="InterPro" id="IPR013216">
    <property type="entry name" value="Methyltransf_11"/>
</dbReference>
<accession>A0A838XR05</accession>
<dbReference type="SUPFAM" id="SSF53335">
    <property type="entry name" value="S-adenosyl-L-methionine-dependent methyltransferases"/>
    <property type="match status" value="1"/>
</dbReference>
<protein>
    <submittedName>
        <fullName evidence="2">Methyltransferase domain-containing protein</fullName>
    </submittedName>
</protein>
<dbReference type="EMBL" id="JACEON010000005">
    <property type="protein sequence ID" value="MBA4611491.1"/>
    <property type="molecule type" value="Genomic_DNA"/>
</dbReference>
<dbReference type="GO" id="GO:0008757">
    <property type="term" value="F:S-adenosylmethionine-dependent methyltransferase activity"/>
    <property type="evidence" value="ECO:0007669"/>
    <property type="project" value="InterPro"/>
</dbReference>
<proteinExistence type="predicted"/>
<organism evidence="2 3">
    <name type="scientific">Stappia taiwanensis</name>
    <dbReference type="NCBI Taxonomy" id="992267"/>
    <lineage>
        <taxon>Bacteria</taxon>
        <taxon>Pseudomonadati</taxon>
        <taxon>Pseudomonadota</taxon>
        <taxon>Alphaproteobacteria</taxon>
        <taxon>Hyphomicrobiales</taxon>
        <taxon>Stappiaceae</taxon>
        <taxon>Stappia</taxon>
    </lineage>
</organism>
<keyword evidence="2" id="KW-0808">Transferase</keyword>
<dbReference type="Proteomes" id="UP000559404">
    <property type="component" value="Unassembled WGS sequence"/>
</dbReference>